<feature type="transmembrane region" description="Helical" evidence="6">
    <location>
        <begin position="47"/>
        <end position="66"/>
    </location>
</feature>
<keyword evidence="5 6" id="KW-0472">Membrane</keyword>
<evidence type="ECO:0000256" key="5">
    <source>
        <dbReference type="ARBA" id="ARBA00023136"/>
    </source>
</evidence>
<evidence type="ECO:0000256" key="6">
    <source>
        <dbReference type="SAM" id="Phobius"/>
    </source>
</evidence>
<sequence length="69" mass="7636">MELNVSNVNAASFQTPYMAPQPTYTAPSYDFTPSYGYACPEPCNDNTFVLVVVLFILLIIIGACYFPKC</sequence>
<name>A0ABW4MKN3_9BACI</name>
<dbReference type="EMBL" id="JBHUEK010000010">
    <property type="protein sequence ID" value="MFD1778572.1"/>
    <property type="molecule type" value="Genomic_DNA"/>
</dbReference>
<dbReference type="InterPro" id="IPR010070">
    <property type="entry name" value="YjcZ-like"/>
</dbReference>
<reference evidence="8" key="1">
    <citation type="journal article" date="2019" name="Int. J. Syst. Evol. Microbiol.">
        <title>The Global Catalogue of Microorganisms (GCM) 10K type strain sequencing project: providing services to taxonomists for standard genome sequencing and annotation.</title>
        <authorList>
            <consortium name="The Broad Institute Genomics Platform"/>
            <consortium name="The Broad Institute Genome Sequencing Center for Infectious Disease"/>
            <person name="Wu L."/>
            <person name="Ma J."/>
        </authorList>
    </citation>
    <scope>NUCLEOTIDE SEQUENCE [LARGE SCALE GENOMIC DNA]</scope>
    <source>
        <strain evidence="8">CCUG 15531</strain>
    </source>
</reference>
<dbReference type="NCBIfam" id="TIGR01732">
    <property type="entry name" value="tiny_TM_bacill"/>
    <property type="match status" value="1"/>
</dbReference>
<organism evidence="7 8">
    <name type="scientific">Fredinandcohnia salidurans</name>
    <dbReference type="NCBI Taxonomy" id="2595041"/>
    <lineage>
        <taxon>Bacteria</taxon>
        <taxon>Bacillati</taxon>
        <taxon>Bacillota</taxon>
        <taxon>Bacilli</taxon>
        <taxon>Bacillales</taxon>
        <taxon>Bacillaceae</taxon>
        <taxon>Fredinandcohnia</taxon>
    </lineage>
</organism>
<keyword evidence="4 6" id="KW-1133">Transmembrane helix</keyword>
<evidence type="ECO:0000313" key="7">
    <source>
        <dbReference type="EMBL" id="MFD1778572.1"/>
    </source>
</evidence>
<dbReference type="Proteomes" id="UP001597227">
    <property type="component" value="Unassembled WGS sequence"/>
</dbReference>
<keyword evidence="3 6" id="KW-0812">Transmembrane</keyword>
<gene>
    <name evidence="7" type="ORF">ACFSFW_07820</name>
</gene>
<evidence type="ECO:0000256" key="2">
    <source>
        <dbReference type="ARBA" id="ARBA00010221"/>
    </source>
</evidence>
<evidence type="ECO:0000256" key="1">
    <source>
        <dbReference type="ARBA" id="ARBA00004167"/>
    </source>
</evidence>
<dbReference type="Pfam" id="PF09680">
    <property type="entry name" value="YjcZ_2"/>
    <property type="match status" value="1"/>
</dbReference>
<evidence type="ECO:0000256" key="4">
    <source>
        <dbReference type="ARBA" id="ARBA00022989"/>
    </source>
</evidence>
<accession>A0ABW4MKN3</accession>
<keyword evidence="8" id="KW-1185">Reference proteome</keyword>
<proteinExistence type="inferred from homology"/>
<comment type="subcellular location">
    <subcellularLocation>
        <location evidence="1">Membrane</location>
        <topology evidence="1">Single-pass membrane protein</topology>
    </subcellularLocation>
</comment>
<evidence type="ECO:0000313" key="8">
    <source>
        <dbReference type="Proteomes" id="UP001597227"/>
    </source>
</evidence>
<dbReference type="RefSeq" id="WP_281254472.1">
    <property type="nucleotide sequence ID" value="NZ_JBHUEK010000010.1"/>
</dbReference>
<protein>
    <submittedName>
        <fullName evidence="7">YjcZ family sporulation protein</fullName>
    </submittedName>
</protein>
<comment type="caution">
    <text evidence="7">The sequence shown here is derived from an EMBL/GenBank/DDBJ whole genome shotgun (WGS) entry which is preliminary data.</text>
</comment>
<comment type="similarity">
    <text evidence="2">Belongs to the SscA family.</text>
</comment>
<evidence type="ECO:0000256" key="3">
    <source>
        <dbReference type="ARBA" id="ARBA00022692"/>
    </source>
</evidence>